<dbReference type="InterPro" id="IPR039703">
    <property type="entry name" value="Nta1"/>
</dbReference>
<dbReference type="PROSITE" id="PS50263">
    <property type="entry name" value="CN_HYDROLASE"/>
    <property type="match status" value="1"/>
</dbReference>
<evidence type="ECO:0000313" key="2">
    <source>
        <dbReference type="EMBL" id="QLQ82662.1"/>
    </source>
</evidence>
<evidence type="ECO:0000313" key="3">
    <source>
        <dbReference type="Proteomes" id="UP000510647"/>
    </source>
</evidence>
<dbReference type="SUPFAM" id="SSF56317">
    <property type="entry name" value="Carbon-nitrogen hydrolase"/>
    <property type="match status" value="1"/>
</dbReference>
<gene>
    <name evidence="2" type="ORF">HG537_0H04250</name>
</gene>
<dbReference type="InterPro" id="IPR003010">
    <property type="entry name" value="C-N_Hydrolase"/>
</dbReference>
<dbReference type="InterPro" id="IPR036526">
    <property type="entry name" value="C-N_Hydrolase_sf"/>
</dbReference>
<name>A0A7H9I1H9_9SACH</name>
<feature type="domain" description="CN hydrolase" evidence="1">
    <location>
        <begin position="20"/>
        <end position="421"/>
    </location>
</feature>
<keyword evidence="3" id="KW-1185">Reference proteome</keyword>
<dbReference type="PANTHER" id="PTHR11750:SF26">
    <property type="entry name" value="PROTEIN N-TERMINAL AMIDASE"/>
    <property type="match status" value="1"/>
</dbReference>
<evidence type="ECO:0000259" key="1">
    <source>
        <dbReference type="PROSITE" id="PS50263"/>
    </source>
</evidence>
<dbReference type="Pfam" id="PF00795">
    <property type="entry name" value="CN_hydrolase"/>
    <property type="match status" value="1"/>
</dbReference>
<dbReference type="PANTHER" id="PTHR11750">
    <property type="entry name" value="PROTEIN N-TERMINAL AMIDASE"/>
    <property type="match status" value="1"/>
</dbReference>
<proteinExistence type="predicted"/>
<sequence>MGLKLMFSMSNSARTLSVSLRIAIVQLNPQIGQVKQNIERAWELVHRLRESISKDKAPDLVLFPEFALTGYNFHSREHILPYTSVRNEGPSINLAKEVSRLFKCYTVIGYPERDDQDVEPVLYNSAAVTDPTGQQVFNYRKSFLYYTDDDWGCQENPLGFQSFPLHFKNRARNVSEDSSELEDVTLRTGFGICMDLSPYKFEAPFYDFEFATYNIDQRNELIICPMAWLHSASVTKNSEPATAASAKLEAIQEAIKKEGIPACGSQGNYQFNLNNSDVTPRIGRESVSSESEYNELDKPDMSNVNYWILRFMPFLALKQRSSWLARSLEPLVADKGKRKSYMGASLTSQWEFRNRNAIVLMGNRCGIEDANTVFAGSSGIYKFNGKFADVETDIDSLNKSVELLGNLGKGLEGVLLRDVTFEVTR</sequence>
<dbReference type="Gene3D" id="3.60.110.10">
    <property type="entry name" value="Carbon-nitrogen hydrolase"/>
    <property type="match status" value="1"/>
</dbReference>
<dbReference type="AlphaFoldDB" id="A0A7H9I1H9"/>
<dbReference type="GO" id="GO:0070773">
    <property type="term" value="F:protein-N-terminal glutamine amidohydrolase activity"/>
    <property type="evidence" value="ECO:0007669"/>
    <property type="project" value="InterPro"/>
</dbReference>
<dbReference type="GO" id="GO:0030163">
    <property type="term" value="P:protein catabolic process"/>
    <property type="evidence" value="ECO:0007669"/>
    <property type="project" value="TreeGrafter"/>
</dbReference>
<reference evidence="2 3" key="1">
    <citation type="submission" date="2020-06" db="EMBL/GenBank/DDBJ databases">
        <title>The yeast mating-type switching endonuclease HO is a domesticated member of an unorthodox homing genetic element family.</title>
        <authorList>
            <person name="Coughlan A.Y."/>
            <person name="Lombardi L."/>
            <person name="Braun-Galleani S."/>
            <person name="Martos A.R."/>
            <person name="Galeote V."/>
            <person name="Bigey F."/>
            <person name="Dequin S."/>
            <person name="Byrne K.P."/>
            <person name="Wolfe K.H."/>
        </authorList>
    </citation>
    <scope>NUCLEOTIDE SEQUENCE [LARGE SCALE GENOMIC DNA]</scope>
    <source>
        <strain evidence="2 3">CBS2947</strain>
    </source>
</reference>
<accession>A0A7H9I1H9</accession>
<dbReference type="Proteomes" id="UP000510647">
    <property type="component" value="Chromosome 8"/>
</dbReference>
<protein>
    <recommendedName>
        <fullName evidence="1">CN hydrolase domain-containing protein</fullName>
    </recommendedName>
</protein>
<dbReference type="GO" id="GO:0008418">
    <property type="term" value="F:protein-N-terminal asparagine amidohydrolase activity"/>
    <property type="evidence" value="ECO:0007669"/>
    <property type="project" value="InterPro"/>
</dbReference>
<dbReference type="EMBL" id="CP059274">
    <property type="protein sequence ID" value="QLQ82662.1"/>
    <property type="molecule type" value="Genomic_DNA"/>
</dbReference>
<dbReference type="CDD" id="cd07566">
    <property type="entry name" value="ScNTA1_like"/>
    <property type="match status" value="1"/>
</dbReference>
<dbReference type="OrthoDB" id="201515at2759"/>
<organism evidence="2 3">
    <name type="scientific">Torulaspora globosa</name>
    <dbReference type="NCBI Taxonomy" id="48254"/>
    <lineage>
        <taxon>Eukaryota</taxon>
        <taxon>Fungi</taxon>
        <taxon>Dikarya</taxon>
        <taxon>Ascomycota</taxon>
        <taxon>Saccharomycotina</taxon>
        <taxon>Saccharomycetes</taxon>
        <taxon>Saccharomycetales</taxon>
        <taxon>Saccharomycetaceae</taxon>
        <taxon>Torulaspora</taxon>
    </lineage>
</organism>